<dbReference type="STRING" id="421531.IX38_12130"/>
<reference evidence="2 3" key="1">
    <citation type="submission" date="2014-07" db="EMBL/GenBank/DDBJ databases">
        <title>Genome of Chryseobacterium luteum DSM 18605.</title>
        <authorList>
            <person name="Stropko S.J."/>
            <person name="Pipes S.E."/>
            <person name="Newman J.D."/>
        </authorList>
    </citation>
    <scope>NUCLEOTIDE SEQUENCE [LARGE SCALE GENOMIC DNA]</scope>
    <source>
        <strain evidence="2 3">DSM 18605</strain>
    </source>
</reference>
<dbReference type="Proteomes" id="UP000028703">
    <property type="component" value="Unassembled WGS sequence"/>
</dbReference>
<feature type="transmembrane region" description="Helical" evidence="1">
    <location>
        <begin position="88"/>
        <end position="107"/>
    </location>
</feature>
<keyword evidence="1" id="KW-1133">Transmembrane helix</keyword>
<name>A0A085ZF99_9FLAO</name>
<dbReference type="eggNOG" id="ENOG5032Z3V">
    <property type="taxonomic scope" value="Bacteria"/>
</dbReference>
<evidence type="ECO:0000256" key="1">
    <source>
        <dbReference type="SAM" id="Phobius"/>
    </source>
</evidence>
<proteinExistence type="predicted"/>
<keyword evidence="1" id="KW-0812">Transmembrane</keyword>
<dbReference type="OrthoDB" id="1438492at2"/>
<evidence type="ECO:0000313" key="3">
    <source>
        <dbReference type="Proteomes" id="UP000028703"/>
    </source>
</evidence>
<feature type="transmembrane region" description="Helical" evidence="1">
    <location>
        <begin position="46"/>
        <end position="68"/>
    </location>
</feature>
<organism evidence="2 3">
    <name type="scientific">Chryseobacterium luteum</name>
    <dbReference type="NCBI Taxonomy" id="421531"/>
    <lineage>
        <taxon>Bacteria</taxon>
        <taxon>Pseudomonadati</taxon>
        <taxon>Bacteroidota</taxon>
        <taxon>Flavobacteriia</taxon>
        <taxon>Flavobacteriales</taxon>
        <taxon>Weeksellaceae</taxon>
        <taxon>Chryseobacterium group</taxon>
        <taxon>Chryseobacterium</taxon>
    </lineage>
</organism>
<accession>A0A085ZF99</accession>
<comment type="caution">
    <text evidence="2">The sequence shown here is derived from an EMBL/GenBank/DDBJ whole genome shotgun (WGS) entry which is preliminary data.</text>
</comment>
<gene>
    <name evidence="2" type="ORF">IX38_12130</name>
</gene>
<dbReference type="AlphaFoldDB" id="A0A085ZF99"/>
<keyword evidence="1" id="KW-0472">Membrane</keyword>
<dbReference type="EMBL" id="JPRO01000009">
    <property type="protein sequence ID" value="KFF03113.1"/>
    <property type="molecule type" value="Genomic_DNA"/>
</dbReference>
<protein>
    <submittedName>
        <fullName evidence="2">Uncharacterized protein</fullName>
    </submittedName>
</protein>
<dbReference type="RefSeq" id="WP_034705080.1">
    <property type="nucleotide sequence ID" value="NZ_JPRO01000009.1"/>
</dbReference>
<feature type="transmembrane region" description="Helical" evidence="1">
    <location>
        <begin position="6"/>
        <end position="26"/>
    </location>
</feature>
<keyword evidence="3" id="KW-1185">Reference proteome</keyword>
<sequence length="114" mass="13275">MFNIISYIIFLTVSSYITIDVGRRCFRAGKSYLEYLIHDSEMCLTINRILLGCYYLLNLGYIAVNLAFWDRVSSTEEMMAVTAARIGYIALILCVLHYMNIFSLYFLRNKLTLK</sequence>
<evidence type="ECO:0000313" key="2">
    <source>
        <dbReference type="EMBL" id="KFF03113.1"/>
    </source>
</evidence>